<dbReference type="EC" id="7.1.1.-" evidence="7"/>
<dbReference type="Gene3D" id="1.20.58.1610">
    <property type="entry name" value="NADH:ubiquinone/plastoquinone oxidoreductase, chain 3"/>
    <property type="match status" value="1"/>
</dbReference>
<feature type="transmembrane region" description="Helical" evidence="8">
    <location>
        <begin position="89"/>
        <end position="112"/>
    </location>
</feature>
<gene>
    <name evidence="9" type="ORF">KIH74_02580</name>
</gene>
<name>A0ABS5T9R3_9ACTN</name>
<evidence type="ECO:0000256" key="5">
    <source>
        <dbReference type="ARBA" id="ARBA00022989"/>
    </source>
</evidence>
<dbReference type="InterPro" id="IPR000440">
    <property type="entry name" value="NADH_UbQ/plastoQ_OxRdtase_su3"/>
</dbReference>
<dbReference type="Proteomes" id="UP001197247">
    <property type="component" value="Unassembled WGS sequence"/>
</dbReference>
<evidence type="ECO:0000256" key="4">
    <source>
        <dbReference type="ARBA" id="ARBA00022692"/>
    </source>
</evidence>
<evidence type="ECO:0000256" key="2">
    <source>
        <dbReference type="ARBA" id="ARBA00008472"/>
    </source>
</evidence>
<dbReference type="EMBL" id="JAHBAY010000001">
    <property type="protein sequence ID" value="MBT0767793.1"/>
    <property type="molecule type" value="Genomic_DNA"/>
</dbReference>
<comment type="caution">
    <text evidence="9">The sequence shown here is derived from an EMBL/GenBank/DDBJ whole genome shotgun (WGS) entry which is preliminary data.</text>
</comment>
<sequence length="120" mass="13044">MEGPETYLVVATVIAAGVLLFAGGMGAARALRPRVPSAEKVLTYESGVDPVGHGWAQSQVRYYLYAFLYLIFAVDAVYLFPWVTVVKDLGWATVAEMGVFIGIIAIGLLHAVRRGALRWT</sequence>
<keyword evidence="5 8" id="KW-1133">Transmembrane helix</keyword>
<dbReference type="Pfam" id="PF00507">
    <property type="entry name" value="Oxidored_q4"/>
    <property type="match status" value="1"/>
</dbReference>
<proteinExistence type="inferred from homology"/>
<keyword evidence="6 8" id="KW-0472">Membrane</keyword>
<keyword evidence="4 7" id="KW-0812">Transmembrane</keyword>
<comment type="similarity">
    <text evidence="2 7">Belongs to the complex I subunit 3 family.</text>
</comment>
<evidence type="ECO:0000256" key="7">
    <source>
        <dbReference type="RuleBase" id="RU003639"/>
    </source>
</evidence>
<evidence type="ECO:0000313" key="9">
    <source>
        <dbReference type="EMBL" id="MBT0767793.1"/>
    </source>
</evidence>
<feature type="transmembrane region" description="Helical" evidence="8">
    <location>
        <begin position="6"/>
        <end position="28"/>
    </location>
</feature>
<evidence type="ECO:0000313" key="10">
    <source>
        <dbReference type="Proteomes" id="UP001197247"/>
    </source>
</evidence>
<evidence type="ECO:0000256" key="8">
    <source>
        <dbReference type="SAM" id="Phobius"/>
    </source>
</evidence>
<organism evidence="9 10">
    <name type="scientific">Kineosporia corallincola</name>
    <dbReference type="NCBI Taxonomy" id="2835133"/>
    <lineage>
        <taxon>Bacteria</taxon>
        <taxon>Bacillati</taxon>
        <taxon>Actinomycetota</taxon>
        <taxon>Actinomycetes</taxon>
        <taxon>Kineosporiales</taxon>
        <taxon>Kineosporiaceae</taxon>
        <taxon>Kineosporia</taxon>
    </lineage>
</organism>
<dbReference type="RefSeq" id="WP_214153992.1">
    <property type="nucleotide sequence ID" value="NZ_JAHBAY010000001.1"/>
</dbReference>
<keyword evidence="3" id="KW-0813">Transport</keyword>
<dbReference type="InterPro" id="IPR038430">
    <property type="entry name" value="NDAH_ubi_oxred_su3_sf"/>
</dbReference>
<keyword evidence="7" id="KW-0520">NAD</keyword>
<comment type="function">
    <text evidence="7">NDH-1 shuttles electrons from NADH, via FMN and iron-sulfur (Fe-S) centers, to quinones in the respiratory chain.</text>
</comment>
<dbReference type="PANTHER" id="PTHR11058:SF9">
    <property type="entry name" value="NADH-UBIQUINONE OXIDOREDUCTASE CHAIN 3"/>
    <property type="match status" value="1"/>
</dbReference>
<evidence type="ECO:0000256" key="6">
    <source>
        <dbReference type="ARBA" id="ARBA00023136"/>
    </source>
</evidence>
<dbReference type="PANTHER" id="PTHR11058">
    <property type="entry name" value="NADH-UBIQUINONE OXIDOREDUCTASE CHAIN 3"/>
    <property type="match status" value="1"/>
</dbReference>
<reference evidence="9 10" key="1">
    <citation type="submission" date="2021-05" db="EMBL/GenBank/DDBJ databases">
        <title>Kineosporia and Streptomyces sp. nov. two new marine actinobacteria isolated from Coral.</title>
        <authorList>
            <person name="Buangrab K."/>
            <person name="Sutthacheep M."/>
            <person name="Yeemin T."/>
            <person name="Harunari E."/>
            <person name="Igarashi Y."/>
            <person name="Kanchanasin P."/>
            <person name="Tanasupawat S."/>
            <person name="Phongsopitanun W."/>
        </authorList>
    </citation>
    <scope>NUCLEOTIDE SEQUENCE [LARGE SCALE GENOMIC DNA]</scope>
    <source>
        <strain evidence="9 10">J2-2</strain>
    </source>
</reference>
<accession>A0ABS5T9R3</accession>
<protein>
    <recommendedName>
        <fullName evidence="7">NADH-quinone oxidoreductase subunit</fullName>
        <ecNumber evidence="7">7.1.1.-</ecNumber>
    </recommendedName>
</protein>
<comment type="subcellular location">
    <subcellularLocation>
        <location evidence="7">Cell membrane</location>
        <topology evidence="7">Multi-pass membrane protein</topology>
    </subcellularLocation>
    <subcellularLocation>
        <location evidence="1">Membrane</location>
    </subcellularLocation>
</comment>
<comment type="catalytic activity">
    <reaction evidence="7">
        <text>a quinone + NADH + 5 H(+)(in) = a quinol + NAD(+) + 4 H(+)(out)</text>
        <dbReference type="Rhea" id="RHEA:57888"/>
        <dbReference type="ChEBI" id="CHEBI:15378"/>
        <dbReference type="ChEBI" id="CHEBI:24646"/>
        <dbReference type="ChEBI" id="CHEBI:57540"/>
        <dbReference type="ChEBI" id="CHEBI:57945"/>
        <dbReference type="ChEBI" id="CHEBI:132124"/>
    </reaction>
</comment>
<evidence type="ECO:0000256" key="3">
    <source>
        <dbReference type="ARBA" id="ARBA00022448"/>
    </source>
</evidence>
<evidence type="ECO:0000256" key="1">
    <source>
        <dbReference type="ARBA" id="ARBA00004370"/>
    </source>
</evidence>
<keyword evidence="7" id="KW-0874">Quinone</keyword>
<feature type="transmembrane region" description="Helical" evidence="8">
    <location>
        <begin position="62"/>
        <end position="83"/>
    </location>
</feature>
<keyword evidence="10" id="KW-1185">Reference proteome</keyword>